<evidence type="ECO:0000313" key="3">
    <source>
        <dbReference type="EMBL" id="AFX93385.1"/>
    </source>
</evidence>
<evidence type="ECO:0000259" key="2">
    <source>
        <dbReference type="Pfam" id="PF20881"/>
    </source>
</evidence>
<evidence type="ECO:0000259" key="1">
    <source>
        <dbReference type="Pfam" id="PF20880"/>
    </source>
</evidence>
<evidence type="ECO:0008006" key="5">
    <source>
        <dbReference type="Google" id="ProtNLM"/>
    </source>
</evidence>
<dbReference type="EMBL" id="KC012913">
    <property type="protein sequence ID" value="AFX93385.1"/>
    <property type="molecule type" value="Genomic_DNA"/>
</dbReference>
<accession>A0A075BF42</accession>
<proteinExistence type="predicted"/>
<evidence type="ECO:0000313" key="4">
    <source>
        <dbReference type="Proteomes" id="UP000028568"/>
    </source>
</evidence>
<protein>
    <recommendedName>
        <fullName evidence="5">Anti-sigma factor</fullName>
    </recommendedName>
</protein>
<dbReference type="Gene3D" id="6.10.140.1800">
    <property type="match status" value="1"/>
</dbReference>
<dbReference type="SMR" id="A0A075BF42"/>
<feature type="domain" description="Gp67 N-terminal" evidence="1">
    <location>
        <begin position="11"/>
        <end position="87"/>
    </location>
</feature>
<sequence>MKLKILDKDNATLNVFHRNKEHKTIDNVPTANLVDWYPLSNAYEYKLSRNGEYLELKRLRSTLPSSYGLDDNNQDIIRDNNHRCKIGYWYNPAVRKDNLKIIEKAKQYGLPIITEEYDANTVEQGFRDIGVIFQSLKTIVVTRYLEGKTEEELRIFNMKSEESQLNEALKESDFSVDLTYSDLGQIYNMLLLMKKISK</sequence>
<dbReference type="Proteomes" id="UP000028568">
    <property type="component" value="Segment"/>
</dbReference>
<dbReference type="GeneID" id="22276531"/>
<dbReference type="RefSeq" id="YP_009098268.1">
    <property type="nucleotide sequence ID" value="NC_025417.1"/>
</dbReference>
<feature type="domain" description="Gp67 C-terminal" evidence="2">
    <location>
        <begin position="98"/>
        <end position="197"/>
    </location>
</feature>
<dbReference type="KEGG" id="vg:22276531"/>
<dbReference type="InterPro" id="IPR049103">
    <property type="entry name" value="Gp67_C"/>
</dbReference>
<dbReference type="InterPro" id="IPR049102">
    <property type="entry name" value="Gp67_N"/>
</dbReference>
<dbReference type="Pfam" id="PF20880">
    <property type="entry name" value="G1_gp67_N"/>
    <property type="match status" value="1"/>
</dbReference>
<organism evidence="3 4">
    <name type="scientific">Staphylococcus phage Team1</name>
    <dbReference type="NCBI Taxonomy" id="1262512"/>
    <lineage>
        <taxon>Viruses</taxon>
        <taxon>Duplodnaviria</taxon>
        <taxon>Heunggongvirae</taxon>
        <taxon>Uroviricota</taxon>
        <taxon>Caudoviricetes</taxon>
        <taxon>Herelleviridae</taxon>
        <taxon>Twortvirinae</taxon>
        <taxon>Kayvirus</taxon>
        <taxon>Kayvirus G1</taxon>
    </lineage>
</organism>
<name>A0A075BF42_9CAUD</name>
<reference evidence="3 4" key="1">
    <citation type="journal article" date="2014" name="PLoS ONE">
        <title>Improving the Safety of Staphylococcus aureus Polyvalent Phages by Their Production on a Staphylococcus xylosus Strain.</title>
        <authorList>
            <person name="El Haddad L."/>
            <person name="Ben Abdallah N."/>
            <person name="Plante P.L."/>
            <person name="Dumaresq J."/>
            <person name="Katsarava R."/>
            <person name="Labrie S."/>
            <person name="Corbeil J."/>
            <person name="St-Gelais D."/>
            <person name="Moineau S."/>
        </authorList>
    </citation>
    <scope>NUCLEOTIDE SEQUENCE [LARGE SCALE GENOMIC DNA]</scope>
</reference>
<dbReference type="Pfam" id="PF20881">
    <property type="entry name" value="G1_gp67_C"/>
    <property type="match status" value="1"/>
</dbReference>